<dbReference type="PANTHER" id="PTHR11091:SF0">
    <property type="entry name" value="MALATE DEHYDROGENASE"/>
    <property type="match status" value="1"/>
</dbReference>
<organism evidence="2 3">
    <name type="scientific">Mugilogobius chulae</name>
    <name type="common">yellowstripe goby</name>
    <dbReference type="NCBI Taxonomy" id="88201"/>
    <lineage>
        <taxon>Eukaryota</taxon>
        <taxon>Metazoa</taxon>
        <taxon>Chordata</taxon>
        <taxon>Craniata</taxon>
        <taxon>Vertebrata</taxon>
        <taxon>Euteleostomi</taxon>
        <taxon>Actinopterygii</taxon>
        <taxon>Neopterygii</taxon>
        <taxon>Teleostei</taxon>
        <taxon>Neoteleostei</taxon>
        <taxon>Acanthomorphata</taxon>
        <taxon>Gobiaria</taxon>
        <taxon>Gobiiformes</taxon>
        <taxon>Gobioidei</taxon>
        <taxon>Gobiidae</taxon>
        <taxon>Gobionellinae</taxon>
        <taxon>Mugilogobius</taxon>
    </lineage>
</organism>
<dbReference type="EMBL" id="JBBPFD010000017">
    <property type="protein sequence ID" value="KAK7891605.1"/>
    <property type="molecule type" value="Genomic_DNA"/>
</dbReference>
<dbReference type="Gene3D" id="1.10.1530.10">
    <property type="match status" value="1"/>
</dbReference>
<evidence type="ECO:0000313" key="3">
    <source>
        <dbReference type="Proteomes" id="UP001460270"/>
    </source>
</evidence>
<dbReference type="AlphaFoldDB" id="A0AAW0N943"/>
<dbReference type="SUPFAM" id="SSF89733">
    <property type="entry name" value="L-sulfolactate dehydrogenase-like"/>
    <property type="match status" value="1"/>
</dbReference>
<dbReference type="InterPro" id="IPR003767">
    <property type="entry name" value="Malate/L-lactate_DH-like"/>
</dbReference>
<dbReference type="Proteomes" id="UP001460270">
    <property type="component" value="Unassembled WGS sequence"/>
</dbReference>
<evidence type="ECO:0000256" key="1">
    <source>
        <dbReference type="ARBA" id="ARBA00006056"/>
    </source>
</evidence>
<reference evidence="3" key="1">
    <citation type="submission" date="2024-04" db="EMBL/GenBank/DDBJ databases">
        <title>Salinicola lusitanus LLJ914,a marine bacterium isolated from the Okinawa Trough.</title>
        <authorList>
            <person name="Li J."/>
        </authorList>
    </citation>
    <scope>NUCLEOTIDE SEQUENCE [LARGE SCALE GENOMIC DNA]</scope>
</reference>
<dbReference type="InterPro" id="IPR036111">
    <property type="entry name" value="Mal/L-sulfo/L-lacto_DH-like_sf"/>
</dbReference>
<evidence type="ECO:0000313" key="2">
    <source>
        <dbReference type="EMBL" id="KAK7891605.1"/>
    </source>
</evidence>
<dbReference type="InterPro" id="IPR043144">
    <property type="entry name" value="Mal/L-sulf/L-lact_DH-like_ah"/>
</dbReference>
<dbReference type="PANTHER" id="PTHR11091">
    <property type="entry name" value="OXIDOREDUCTASE-RELATED"/>
    <property type="match status" value="1"/>
</dbReference>
<comment type="caution">
    <text evidence="2">The sequence shown here is derived from an EMBL/GenBank/DDBJ whole genome shotgun (WGS) entry which is preliminary data.</text>
</comment>
<dbReference type="Pfam" id="PF02615">
    <property type="entry name" value="Ldh_2"/>
    <property type="match status" value="1"/>
</dbReference>
<proteinExistence type="inferred from homology"/>
<dbReference type="GO" id="GO:0016491">
    <property type="term" value="F:oxidoreductase activity"/>
    <property type="evidence" value="ECO:0007669"/>
    <property type="project" value="InterPro"/>
</dbReference>
<comment type="similarity">
    <text evidence="1">Belongs to the LDH2/MDH2 oxidoreductase family.</text>
</comment>
<sequence length="182" mass="20070">MTLHPVVDAVETTLIKTTPFRDYRVSRPKQDQDQQGAYCKLCLGQVTGLLRQVQQSVVVTKCSLGVQDKTESKTRLSPNVIECLIPKSEVQSFVERCMTAVGTKPHHAHSLAEVLVEGDHRGHYSHGLNRMDMYVKDIQSGICAKDGEPVIEKESAATALVNGQNLLGSNHYGIAGYYSCRL</sequence>
<evidence type="ECO:0008006" key="4">
    <source>
        <dbReference type="Google" id="ProtNLM"/>
    </source>
</evidence>
<accession>A0AAW0N943</accession>
<keyword evidence="3" id="KW-1185">Reference proteome</keyword>
<protein>
    <recommendedName>
        <fullName evidence="4">Malate dehydrogenase</fullName>
    </recommendedName>
</protein>
<gene>
    <name evidence="2" type="ORF">WMY93_023568</name>
</gene>
<name>A0AAW0N943_9GOBI</name>